<dbReference type="EMBL" id="JACKXE010000001">
    <property type="protein sequence ID" value="MBB6626660.1"/>
    <property type="molecule type" value="Genomic_DNA"/>
</dbReference>
<feature type="transmembrane region" description="Helical" evidence="1">
    <location>
        <begin position="7"/>
        <end position="24"/>
    </location>
</feature>
<keyword evidence="1" id="KW-0812">Transmembrane</keyword>
<dbReference type="AlphaFoldDB" id="A0A7X0RG29"/>
<comment type="caution">
    <text evidence="2">The sequence shown here is derived from an EMBL/GenBank/DDBJ whole genome shotgun (WGS) entry which is preliminary data.</text>
</comment>
<evidence type="ECO:0000313" key="2">
    <source>
        <dbReference type="EMBL" id="MBB6626660.1"/>
    </source>
</evidence>
<accession>A0A7X0RG29</accession>
<sequence length="59" mass="6722">MRETLCRWGWLFALLAGVAAFVWLPPGELTTRWVLGLQALSVGLLLLVALRRTRTTRRD</sequence>
<feature type="transmembrane region" description="Helical" evidence="1">
    <location>
        <begin position="30"/>
        <end position="50"/>
    </location>
</feature>
<keyword evidence="3" id="KW-1185">Reference proteome</keyword>
<reference evidence="2 3" key="1">
    <citation type="submission" date="2020-08" db="EMBL/GenBank/DDBJ databases">
        <authorList>
            <person name="Seo M.-J."/>
        </authorList>
    </citation>
    <scope>NUCLEOTIDE SEQUENCE [LARGE SCALE GENOMIC DNA]</scope>
    <source>
        <strain evidence="2 3">KIGAM211</strain>
    </source>
</reference>
<proteinExistence type="predicted"/>
<protein>
    <submittedName>
        <fullName evidence="2">Uncharacterized protein</fullName>
    </submittedName>
</protein>
<dbReference type="Proteomes" id="UP000523955">
    <property type="component" value="Unassembled WGS sequence"/>
</dbReference>
<evidence type="ECO:0000313" key="3">
    <source>
        <dbReference type="Proteomes" id="UP000523955"/>
    </source>
</evidence>
<keyword evidence="1" id="KW-0472">Membrane</keyword>
<gene>
    <name evidence="2" type="ORF">H5V45_04920</name>
</gene>
<evidence type="ECO:0000256" key="1">
    <source>
        <dbReference type="SAM" id="Phobius"/>
    </source>
</evidence>
<organism evidence="2 3">
    <name type="scientific">Nocardioides luti</name>
    <dbReference type="NCBI Taxonomy" id="2761101"/>
    <lineage>
        <taxon>Bacteria</taxon>
        <taxon>Bacillati</taxon>
        <taxon>Actinomycetota</taxon>
        <taxon>Actinomycetes</taxon>
        <taxon>Propionibacteriales</taxon>
        <taxon>Nocardioidaceae</taxon>
        <taxon>Nocardioides</taxon>
    </lineage>
</organism>
<keyword evidence="1" id="KW-1133">Transmembrane helix</keyword>
<name>A0A7X0RG29_9ACTN</name>
<dbReference type="RefSeq" id="WP_185251909.1">
    <property type="nucleotide sequence ID" value="NZ_JACKXE010000001.1"/>
</dbReference>